<dbReference type="PANTHER" id="PTHR43019:SF23">
    <property type="entry name" value="PROTEASE DO-LIKE 5, CHLOROPLASTIC"/>
    <property type="match status" value="1"/>
</dbReference>
<name>A0A2W2D6V0_9ACTN</name>
<keyword evidence="2" id="KW-1185">Reference proteome</keyword>
<dbReference type="RefSeq" id="WP_111242164.1">
    <property type="nucleotide sequence ID" value="NZ_AP023358.1"/>
</dbReference>
<accession>A0A2W2D6V0</accession>
<dbReference type="InterPro" id="IPR009003">
    <property type="entry name" value="Peptidase_S1_PA"/>
</dbReference>
<dbReference type="PANTHER" id="PTHR43019">
    <property type="entry name" value="SERINE ENDOPROTEASE DEGS"/>
    <property type="match status" value="1"/>
</dbReference>
<organism evidence="1 2">
    <name type="scientific">Micromonospora endophytica</name>
    <dbReference type="NCBI Taxonomy" id="515350"/>
    <lineage>
        <taxon>Bacteria</taxon>
        <taxon>Bacillati</taxon>
        <taxon>Actinomycetota</taxon>
        <taxon>Actinomycetes</taxon>
        <taxon>Micromonosporales</taxon>
        <taxon>Micromonosporaceae</taxon>
        <taxon>Micromonospora</taxon>
    </lineage>
</organism>
<evidence type="ECO:0000313" key="1">
    <source>
        <dbReference type="EMBL" id="PZF99458.1"/>
    </source>
</evidence>
<dbReference type="SUPFAM" id="SSF50494">
    <property type="entry name" value="Trypsin-like serine proteases"/>
    <property type="match status" value="1"/>
</dbReference>
<dbReference type="EMBL" id="POTX01000023">
    <property type="protein sequence ID" value="PZF99458.1"/>
    <property type="molecule type" value="Genomic_DNA"/>
</dbReference>
<protein>
    <submittedName>
        <fullName evidence="1">Uncharacterized protein</fullName>
    </submittedName>
</protein>
<comment type="caution">
    <text evidence="1">The sequence shown here is derived from an EMBL/GenBank/DDBJ whole genome shotgun (WGS) entry which is preliminary data.</text>
</comment>
<reference evidence="1 2" key="1">
    <citation type="submission" date="2018-01" db="EMBL/GenBank/DDBJ databases">
        <title>Draft genome sequence of Jishengella endophytica.</title>
        <authorList>
            <person name="Sahin N."/>
            <person name="Ay H."/>
            <person name="Saygin H."/>
        </authorList>
    </citation>
    <scope>NUCLEOTIDE SEQUENCE [LARGE SCALE GENOMIC DNA]</scope>
    <source>
        <strain evidence="1 2">DSM 45430</strain>
    </source>
</reference>
<proteinExistence type="predicted"/>
<dbReference type="Proteomes" id="UP000248627">
    <property type="component" value="Unassembled WGS sequence"/>
</dbReference>
<dbReference type="Pfam" id="PF13365">
    <property type="entry name" value="Trypsin_2"/>
    <property type="match status" value="1"/>
</dbReference>
<gene>
    <name evidence="1" type="ORF">C1I93_05705</name>
</gene>
<dbReference type="AlphaFoldDB" id="A0A2W2D6V0"/>
<dbReference type="Gene3D" id="2.40.10.120">
    <property type="match status" value="1"/>
</dbReference>
<sequence length="556" mass="59043">MVDYGREPWPVRIRGSHGVVGAGMAVDERHVLTCAHVIRETGATDPCDTAPGWPVDVDLVGQPGSPKVSARVVPGCWAPPTDDGRGDVALLELAAPLSRGPFAPLRRVRPWGRWVVVCGFPETVEHGLHVRARLAGPAGAGREWVQMDSSTTGPQIIQGFSGAAVVDATTGHVVGMVVSAYDNSDGEQVAVAGHAPASGLSWMIPVETILRYLPRIRVWVSGVPSVDRDFLRPDHGPVDRSIAGQLADFFHGRIPANVLILVIGDPGSGIAAAVRQAAVSSSREFRPTAGPTSAPADQAALLPVGSIDLAVDVAGKSTREVSQRIADWAGEADRTGSGQSLETPPQALIINNIDQADDPEKLLSTVVLPMVDQAAARDLRLLLTFSSESVAHRLTLLARRVAGLAAAEEAAQRAHRELAALVAEVPRVPSRATRLRVLLTTLRAAATADTSATLPAGLASAERATDRALRKAEAVRQQLDAIRERWSELRGRLDGFLALAVRHGLTEDPLLSPLYRRAHELLLGGECDLGVADAAVRRYSDALVARITGEPERIVR</sequence>
<evidence type="ECO:0000313" key="2">
    <source>
        <dbReference type="Proteomes" id="UP000248627"/>
    </source>
</evidence>